<dbReference type="Pfam" id="PF00005">
    <property type="entry name" value="ABC_tran"/>
    <property type="match status" value="1"/>
</dbReference>
<evidence type="ECO:0000259" key="4">
    <source>
        <dbReference type="Pfam" id="PF00005"/>
    </source>
</evidence>
<protein>
    <submittedName>
        <fullName evidence="5">ABC transporter ATP-binding protein</fullName>
    </submittedName>
</protein>
<dbReference type="GO" id="GO:0005524">
    <property type="term" value="F:ATP binding"/>
    <property type="evidence" value="ECO:0007669"/>
    <property type="project" value="UniProtKB-KW"/>
</dbReference>
<dbReference type="EMBL" id="CP158367">
    <property type="protein sequence ID" value="XBX76056.1"/>
    <property type="molecule type" value="Genomic_DNA"/>
</dbReference>
<accession>A0AAU7VPS6</accession>
<reference evidence="5" key="2">
    <citation type="submission" date="2024-06" db="EMBL/GenBank/DDBJ databases">
        <authorList>
            <person name="Petrova K.O."/>
            <person name="Toshchakov S.V."/>
            <person name="Boltjanskaja Y.V."/>
            <person name="Kevbrin V."/>
        </authorList>
    </citation>
    <scope>NUCLEOTIDE SEQUENCE</scope>
    <source>
        <strain evidence="5">Z-910T</strain>
    </source>
</reference>
<evidence type="ECO:0000256" key="2">
    <source>
        <dbReference type="ARBA" id="ARBA00022741"/>
    </source>
</evidence>
<organism evidence="5">
    <name type="scientific">Proteinivorax tanatarense</name>
    <dbReference type="NCBI Taxonomy" id="1260629"/>
    <lineage>
        <taxon>Bacteria</taxon>
        <taxon>Bacillati</taxon>
        <taxon>Bacillota</taxon>
        <taxon>Clostridia</taxon>
        <taxon>Eubacteriales</taxon>
        <taxon>Proteinivoracaceae</taxon>
        <taxon>Proteinivorax</taxon>
    </lineage>
</organism>
<dbReference type="InterPro" id="IPR003439">
    <property type="entry name" value="ABC_transporter-like_ATP-bd"/>
</dbReference>
<dbReference type="AlphaFoldDB" id="A0AAU7VPS6"/>
<keyword evidence="2" id="KW-0547">Nucleotide-binding</keyword>
<keyword evidence="3 5" id="KW-0067">ATP-binding</keyword>
<dbReference type="RefSeq" id="WP_350344791.1">
    <property type="nucleotide sequence ID" value="NZ_CP158367.1"/>
</dbReference>
<feature type="domain" description="ABC transporter" evidence="4">
    <location>
        <begin position="21"/>
        <end position="163"/>
    </location>
</feature>
<dbReference type="Gene3D" id="3.40.50.300">
    <property type="entry name" value="P-loop containing nucleotide triphosphate hydrolases"/>
    <property type="match status" value="1"/>
</dbReference>
<dbReference type="InterPro" id="IPR027417">
    <property type="entry name" value="P-loop_NTPase"/>
</dbReference>
<dbReference type="InterPro" id="IPR051782">
    <property type="entry name" value="ABC_Transporter_VariousFunc"/>
</dbReference>
<keyword evidence="1" id="KW-0813">Transport</keyword>
<dbReference type="PANTHER" id="PTHR42939">
    <property type="entry name" value="ABC TRANSPORTER ATP-BINDING PROTEIN ALBC-RELATED"/>
    <property type="match status" value="1"/>
</dbReference>
<dbReference type="GO" id="GO:0016887">
    <property type="term" value="F:ATP hydrolysis activity"/>
    <property type="evidence" value="ECO:0007669"/>
    <property type="project" value="InterPro"/>
</dbReference>
<evidence type="ECO:0000256" key="1">
    <source>
        <dbReference type="ARBA" id="ARBA00022448"/>
    </source>
</evidence>
<dbReference type="PANTHER" id="PTHR42939:SF1">
    <property type="entry name" value="ABC TRANSPORTER ATP-BINDING PROTEIN ALBC-RELATED"/>
    <property type="match status" value="1"/>
</dbReference>
<reference evidence="5" key="1">
    <citation type="journal article" date="2013" name="Extremophiles">
        <title>Proteinivorax tanatarense gen. nov., sp. nov., an anaerobic, haloalkaliphilic, proteolytic bacterium isolated from a decaying algal bloom, and proposal of Proteinivoraceae fam. nov.</title>
        <authorList>
            <person name="Kevbrin V."/>
            <person name="Boltyanskaya Y."/>
            <person name="Zhilina T."/>
            <person name="Kolganova T."/>
            <person name="Lavrentjeva E."/>
            <person name="Kuznetsov B."/>
        </authorList>
    </citation>
    <scope>NUCLEOTIDE SEQUENCE</scope>
    <source>
        <strain evidence="5">Z-910T</strain>
    </source>
</reference>
<evidence type="ECO:0000313" key="5">
    <source>
        <dbReference type="EMBL" id="XBX76056.1"/>
    </source>
</evidence>
<sequence length="165" mass="18824">MKEIIRFKQFSFGYVSTAKVLKKINLEVKQGECLGLLGANGSGKTTLIKCLLGELKGIGRVEVFGMVPNISSPKFKNGIGVVFDHDLLIDYLTLEEYLFFVGNTYKLKQVEIKEKIDYYLEYFKLQQSKKRIIKFFSHGMRKKTQIIAALIHSPNLLIVDEPTLD</sequence>
<proteinExistence type="predicted"/>
<gene>
    <name evidence="5" type="ORF">PRVXT_001231</name>
</gene>
<name>A0AAU7VPS6_9FIRM</name>
<evidence type="ECO:0000256" key="3">
    <source>
        <dbReference type="ARBA" id="ARBA00022840"/>
    </source>
</evidence>
<dbReference type="SUPFAM" id="SSF52540">
    <property type="entry name" value="P-loop containing nucleoside triphosphate hydrolases"/>
    <property type="match status" value="1"/>
</dbReference>